<accession>A0A0C3S909</accession>
<dbReference type="AlphaFoldDB" id="A0A0C3S909"/>
<evidence type="ECO:0000313" key="1">
    <source>
        <dbReference type="EMBL" id="KIP07892.1"/>
    </source>
</evidence>
<sequence>MLLEVLYFLHELGAACMSMLASLEAGDPAPFDTLSVDFGVLGFIDSRMPAACGDSAGRAKAALEQAKDEYDVLVNDPGFIAGMWWPALPGPCTNWNITAKDQFNASFSTSTKNALLLISTTFDSLTPILIMSEGPKGSVLLQQNSTGRSSLSGFSTGTALAVRADFAAGTLPALCQADTQMFVDPTNASGDRGIAFPSRRAVFERSNVASEEGGREFEGAVRGLREAGSEILRRRFTARQVKVAWGRGFF</sequence>
<organism evidence="1 2">
    <name type="scientific">Phlebiopsis gigantea (strain 11061_1 CR5-6)</name>
    <name type="common">White-rot fungus</name>
    <name type="synonym">Peniophora gigantea</name>
    <dbReference type="NCBI Taxonomy" id="745531"/>
    <lineage>
        <taxon>Eukaryota</taxon>
        <taxon>Fungi</taxon>
        <taxon>Dikarya</taxon>
        <taxon>Basidiomycota</taxon>
        <taxon>Agaricomycotina</taxon>
        <taxon>Agaricomycetes</taxon>
        <taxon>Polyporales</taxon>
        <taxon>Phanerochaetaceae</taxon>
        <taxon>Phlebiopsis</taxon>
    </lineage>
</organism>
<reference evidence="1 2" key="1">
    <citation type="journal article" date="2014" name="PLoS Genet.">
        <title>Analysis of the Phlebiopsis gigantea genome, transcriptome and secretome provides insight into its pioneer colonization strategies of wood.</title>
        <authorList>
            <person name="Hori C."/>
            <person name="Ishida T."/>
            <person name="Igarashi K."/>
            <person name="Samejima M."/>
            <person name="Suzuki H."/>
            <person name="Master E."/>
            <person name="Ferreira P."/>
            <person name="Ruiz-Duenas F.J."/>
            <person name="Held B."/>
            <person name="Canessa P."/>
            <person name="Larrondo L.F."/>
            <person name="Schmoll M."/>
            <person name="Druzhinina I.S."/>
            <person name="Kubicek C.P."/>
            <person name="Gaskell J.A."/>
            <person name="Kersten P."/>
            <person name="St John F."/>
            <person name="Glasner J."/>
            <person name="Sabat G."/>
            <person name="Splinter BonDurant S."/>
            <person name="Syed K."/>
            <person name="Yadav J."/>
            <person name="Mgbeahuruike A.C."/>
            <person name="Kovalchuk A."/>
            <person name="Asiegbu F.O."/>
            <person name="Lackner G."/>
            <person name="Hoffmeister D."/>
            <person name="Rencoret J."/>
            <person name="Gutierrez A."/>
            <person name="Sun H."/>
            <person name="Lindquist E."/>
            <person name="Barry K."/>
            <person name="Riley R."/>
            <person name="Grigoriev I.V."/>
            <person name="Henrissat B."/>
            <person name="Kues U."/>
            <person name="Berka R.M."/>
            <person name="Martinez A.T."/>
            <person name="Covert S.F."/>
            <person name="Blanchette R.A."/>
            <person name="Cullen D."/>
        </authorList>
    </citation>
    <scope>NUCLEOTIDE SEQUENCE [LARGE SCALE GENOMIC DNA]</scope>
    <source>
        <strain evidence="1 2">11061_1 CR5-6</strain>
    </source>
</reference>
<dbReference type="STRING" id="745531.A0A0C3S909"/>
<dbReference type="EMBL" id="KN840488">
    <property type="protein sequence ID" value="KIP07892.1"/>
    <property type="molecule type" value="Genomic_DNA"/>
</dbReference>
<dbReference type="HOGENOM" id="CLU_1111717_0_0_1"/>
<gene>
    <name evidence="1" type="ORF">PHLGIDRAFT_117661</name>
</gene>
<dbReference type="Proteomes" id="UP000053257">
    <property type="component" value="Unassembled WGS sequence"/>
</dbReference>
<keyword evidence="2" id="KW-1185">Reference proteome</keyword>
<name>A0A0C3S909_PHLG1</name>
<evidence type="ECO:0000313" key="2">
    <source>
        <dbReference type="Proteomes" id="UP000053257"/>
    </source>
</evidence>
<dbReference type="OrthoDB" id="425534at2759"/>
<proteinExistence type="predicted"/>
<protein>
    <submittedName>
        <fullName evidence="1">Uncharacterized protein</fullName>
    </submittedName>
</protein>